<evidence type="ECO:0000259" key="5">
    <source>
        <dbReference type="SMART" id="SM00702"/>
    </source>
</evidence>
<sequence length="345" mass="38152">MSAWLLAALRPQRAAPRGFGLLRHVRALASSAPDVTSAFERVITPDVAEHLGAKGYAVVDSVFGREVARQLRAEVVRLYEGGHMHKNCTHLVKDNATSLVEKSHIHEAELTLDSGVQAAAPLCSALNSDRTLATMLSLFLPQLTLDSQAIKLQYNAGGGGCFPMHYDSDEQLDGRRVTAIFYLNPDWQEAHGGQLRLYPFPGAPLDVAPLEDRLVLFASTRMAHRVMPAAAPRCCFTIWLSQSRRRAFVRQAPSLAALEPASPDDVAAAARFLMHPAVRQHVSKLAYAAEWARSLEESHEDSATRAAMLDQHHKEVEIIRRSLAKYLPVVEQLARGEVKLPMQWF</sequence>
<organism evidence="6 7">
    <name type="scientific">Chlamydomonas schloesseri</name>
    <dbReference type="NCBI Taxonomy" id="2026947"/>
    <lineage>
        <taxon>Eukaryota</taxon>
        <taxon>Viridiplantae</taxon>
        <taxon>Chlorophyta</taxon>
        <taxon>core chlorophytes</taxon>
        <taxon>Chlorophyceae</taxon>
        <taxon>CS clade</taxon>
        <taxon>Chlamydomonadales</taxon>
        <taxon>Chlamydomonadaceae</taxon>
        <taxon>Chlamydomonas</taxon>
    </lineage>
</organism>
<evidence type="ECO:0000313" key="6">
    <source>
        <dbReference type="EMBL" id="KAG2451493.1"/>
    </source>
</evidence>
<dbReference type="InterPro" id="IPR044862">
    <property type="entry name" value="Pro_4_hyd_alph_FE2OG_OXY"/>
</dbReference>
<evidence type="ECO:0000256" key="2">
    <source>
        <dbReference type="ARBA" id="ARBA00022896"/>
    </source>
</evidence>
<evidence type="ECO:0000313" key="7">
    <source>
        <dbReference type="Proteomes" id="UP000613740"/>
    </source>
</evidence>
<protein>
    <recommendedName>
        <fullName evidence="5">Prolyl 4-hydroxylase alpha subunit domain-containing protein</fullName>
    </recommendedName>
</protein>
<reference evidence="6" key="1">
    <citation type="journal article" date="2020" name="bioRxiv">
        <title>Comparative genomics of Chlamydomonas.</title>
        <authorList>
            <person name="Craig R.J."/>
            <person name="Hasan A.R."/>
            <person name="Ness R.W."/>
            <person name="Keightley P.D."/>
        </authorList>
    </citation>
    <scope>NUCLEOTIDE SEQUENCE</scope>
    <source>
        <strain evidence="6">CCAP 11/173</strain>
    </source>
</reference>
<dbReference type="PANTHER" id="PTHR12907">
    <property type="entry name" value="EGL NINE HOMOLOG-RELATED"/>
    <property type="match status" value="1"/>
</dbReference>
<dbReference type="GO" id="GO:0031543">
    <property type="term" value="F:peptidyl-proline dioxygenase activity"/>
    <property type="evidence" value="ECO:0007669"/>
    <property type="project" value="TreeGrafter"/>
</dbReference>
<comment type="cofactor">
    <cofactor evidence="1">
        <name>L-ascorbate</name>
        <dbReference type="ChEBI" id="CHEBI:38290"/>
    </cofactor>
</comment>
<dbReference type="SUPFAM" id="SSF51197">
    <property type="entry name" value="Clavaminate synthase-like"/>
    <property type="match status" value="1"/>
</dbReference>
<feature type="domain" description="Prolyl 4-hydroxylase alpha subunit" evidence="5">
    <location>
        <begin position="54"/>
        <end position="241"/>
    </location>
</feature>
<comment type="caution">
    <text evidence="6">The sequence shown here is derived from an EMBL/GenBank/DDBJ whole genome shotgun (WGS) entry which is preliminary data.</text>
</comment>
<dbReference type="SMART" id="SM00702">
    <property type="entry name" value="P4Hc"/>
    <property type="match status" value="1"/>
</dbReference>
<evidence type="ECO:0000256" key="3">
    <source>
        <dbReference type="ARBA" id="ARBA00022964"/>
    </source>
</evidence>
<keyword evidence="7" id="KW-1185">Reference proteome</keyword>
<evidence type="ECO:0000256" key="4">
    <source>
        <dbReference type="ARBA" id="ARBA00023002"/>
    </source>
</evidence>
<dbReference type="InterPro" id="IPR006620">
    <property type="entry name" value="Pro_4_hyd_alph"/>
</dbReference>
<dbReference type="GO" id="GO:0031418">
    <property type="term" value="F:L-ascorbic acid binding"/>
    <property type="evidence" value="ECO:0007669"/>
    <property type="project" value="UniProtKB-KW"/>
</dbReference>
<dbReference type="AlphaFoldDB" id="A0A836B9F3"/>
<keyword evidence="2" id="KW-0847">Vitamin C</keyword>
<dbReference type="PANTHER" id="PTHR12907:SF26">
    <property type="entry name" value="HIF PROLYL HYDROXYLASE, ISOFORM C"/>
    <property type="match status" value="1"/>
</dbReference>
<evidence type="ECO:0000256" key="1">
    <source>
        <dbReference type="ARBA" id="ARBA00001961"/>
    </source>
</evidence>
<name>A0A836B9F3_9CHLO</name>
<dbReference type="Pfam" id="PF13640">
    <property type="entry name" value="2OG-FeII_Oxy_3"/>
    <property type="match status" value="1"/>
</dbReference>
<accession>A0A836B9F3</accession>
<dbReference type="OrthoDB" id="76265at2759"/>
<keyword evidence="4" id="KW-0560">Oxidoreductase</keyword>
<dbReference type="GO" id="GO:0008198">
    <property type="term" value="F:ferrous iron binding"/>
    <property type="evidence" value="ECO:0007669"/>
    <property type="project" value="TreeGrafter"/>
</dbReference>
<dbReference type="EMBL" id="JAEHOD010000008">
    <property type="protein sequence ID" value="KAG2451493.1"/>
    <property type="molecule type" value="Genomic_DNA"/>
</dbReference>
<dbReference type="GO" id="GO:0071456">
    <property type="term" value="P:cellular response to hypoxia"/>
    <property type="evidence" value="ECO:0007669"/>
    <property type="project" value="TreeGrafter"/>
</dbReference>
<gene>
    <name evidence="6" type="ORF">HYH02_004091</name>
</gene>
<dbReference type="InterPro" id="IPR051559">
    <property type="entry name" value="HIF_prolyl_hydroxylases"/>
</dbReference>
<proteinExistence type="predicted"/>
<dbReference type="Gene3D" id="2.60.120.620">
    <property type="entry name" value="q2cbj1_9rhob like domain"/>
    <property type="match status" value="1"/>
</dbReference>
<keyword evidence="3" id="KW-0223">Dioxygenase</keyword>
<dbReference type="Proteomes" id="UP000613740">
    <property type="component" value="Unassembled WGS sequence"/>
</dbReference>